<dbReference type="EMBL" id="JANAVB010039217">
    <property type="protein sequence ID" value="KAJ6799865.1"/>
    <property type="molecule type" value="Genomic_DNA"/>
</dbReference>
<evidence type="ECO:0000256" key="1">
    <source>
        <dbReference type="SAM" id="MobiDB-lite"/>
    </source>
</evidence>
<dbReference type="Proteomes" id="UP001140949">
    <property type="component" value="Unassembled WGS sequence"/>
</dbReference>
<proteinExistence type="predicted"/>
<reference evidence="2" key="2">
    <citation type="submission" date="2023-04" db="EMBL/GenBank/DDBJ databases">
        <authorList>
            <person name="Bruccoleri R.E."/>
            <person name="Oakeley E.J."/>
            <person name="Faust A.-M."/>
            <person name="Dessus-Babus S."/>
            <person name="Altorfer M."/>
            <person name="Burckhardt D."/>
            <person name="Oertli M."/>
            <person name="Naumann U."/>
            <person name="Petersen F."/>
            <person name="Wong J."/>
        </authorList>
    </citation>
    <scope>NUCLEOTIDE SEQUENCE</scope>
    <source>
        <strain evidence="2">GSM-AAB239-AS_SAM_17_03QT</strain>
        <tissue evidence="2">Leaf</tissue>
    </source>
</reference>
<protein>
    <submittedName>
        <fullName evidence="2">Vegetative cell wall protein gp1-like</fullName>
    </submittedName>
</protein>
<name>A0AAX6E7B6_IRIPA</name>
<accession>A0AAX6E7B6</accession>
<gene>
    <name evidence="2" type="ORF">M6B38_203955</name>
</gene>
<feature type="region of interest" description="Disordered" evidence="1">
    <location>
        <begin position="70"/>
        <end position="92"/>
    </location>
</feature>
<organism evidence="2 3">
    <name type="scientific">Iris pallida</name>
    <name type="common">Sweet iris</name>
    <dbReference type="NCBI Taxonomy" id="29817"/>
    <lineage>
        <taxon>Eukaryota</taxon>
        <taxon>Viridiplantae</taxon>
        <taxon>Streptophyta</taxon>
        <taxon>Embryophyta</taxon>
        <taxon>Tracheophyta</taxon>
        <taxon>Spermatophyta</taxon>
        <taxon>Magnoliopsida</taxon>
        <taxon>Liliopsida</taxon>
        <taxon>Asparagales</taxon>
        <taxon>Iridaceae</taxon>
        <taxon>Iridoideae</taxon>
        <taxon>Irideae</taxon>
        <taxon>Iris</taxon>
    </lineage>
</organism>
<evidence type="ECO:0000313" key="3">
    <source>
        <dbReference type="Proteomes" id="UP001140949"/>
    </source>
</evidence>
<reference evidence="2" key="1">
    <citation type="journal article" date="2023" name="GigaByte">
        <title>Genome assembly of the bearded iris, Iris pallida Lam.</title>
        <authorList>
            <person name="Bruccoleri R.E."/>
            <person name="Oakeley E.J."/>
            <person name="Faust A.M.E."/>
            <person name="Altorfer M."/>
            <person name="Dessus-Babus S."/>
            <person name="Burckhardt D."/>
            <person name="Oertli M."/>
            <person name="Naumann U."/>
            <person name="Petersen F."/>
            <person name="Wong J."/>
        </authorList>
    </citation>
    <scope>NUCLEOTIDE SEQUENCE</scope>
    <source>
        <strain evidence="2">GSM-AAB239-AS_SAM_17_03QT</strain>
    </source>
</reference>
<sequence>MVLSVWHDWAPELSVGQPMVMAEGRGQRYGNRGDRSKAVWGAEGSSSARPGFLRTCGGGDLQSAYVGHVHDEAKGGRSRTGDGGNTEEASKV</sequence>
<evidence type="ECO:0000313" key="2">
    <source>
        <dbReference type="EMBL" id="KAJ6799865.1"/>
    </source>
</evidence>
<dbReference type="AlphaFoldDB" id="A0AAX6E7B6"/>
<comment type="caution">
    <text evidence="2">The sequence shown here is derived from an EMBL/GenBank/DDBJ whole genome shotgun (WGS) entry which is preliminary data.</text>
</comment>
<keyword evidence="3" id="KW-1185">Reference proteome</keyword>